<protein>
    <recommendedName>
        <fullName evidence="3">SGNH hydrolase-type esterase domain-containing protein</fullName>
    </recommendedName>
</protein>
<organism evidence="1 2">
    <name type="scientific">Desulfofundulus thermobenzoicus</name>
    <dbReference type="NCBI Taxonomy" id="29376"/>
    <lineage>
        <taxon>Bacteria</taxon>
        <taxon>Bacillati</taxon>
        <taxon>Bacillota</taxon>
        <taxon>Clostridia</taxon>
        <taxon>Eubacteriales</taxon>
        <taxon>Peptococcaceae</taxon>
        <taxon>Desulfofundulus</taxon>
    </lineage>
</organism>
<dbReference type="AlphaFoldDB" id="A0A6N7INX2"/>
<comment type="caution">
    <text evidence="1">The sequence shown here is derived from an EMBL/GenBank/DDBJ whole genome shotgun (WGS) entry which is preliminary data.</text>
</comment>
<dbReference type="EMBL" id="WHYR01000006">
    <property type="protein sequence ID" value="MQL51313.1"/>
    <property type="molecule type" value="Genomic_DNA"/>
</dbReference>
<dbReference type="Gene3D" id="3.40.50.1110">
    <property type="entry name" value="SGNH hydrolase"/>
    <property type="match status" value="1"/>
</dbReference>
<evidence type="ECO:0000313" key="1">
    <source>
        <dbReference type="EMBL" id="MQL51313.1"/>
    </source>
</evidence>
<dbReference type="Proteomes" id="UP000441717">
    <property type="component" value="Unassembled WGS sequence"/>
</dbReference>
<dbReference type="InterPro" id="IPR036514">
    <property type="entry name" value="SGNH_hydro_sf"/>
</dbReference>
<accession>A0A6N7INX2</accession>
<name>A0A6N7INX2_9FIRM</name>
<evidence type="ECO:0008006" key="3">
    <source>
        <dbReference type="Google" id="ProtNLM"/>
    </source>
</evidence>
<dbReference type="OrthoDB" id="9798935at2"/>
<keyword evidence="2" id="KW-1185">Reference proteome</keyword>
<proteinExistence type="predicted"/>
<evidence type="ECO:0000313" key="2">
    <source>
        <dbReference type="Proteomes" id="UP000441717"/>
    </source>
</evidence>
<gene>
    <name evidence="1" type="ORF">GFC01_03350</name>
</gene>
<dbReference type="SUPFAM" id="SSF52266">
    <property type="entry name" value="SGNH hydrolase"/>
    <property type="match status" value="1"/>
</dbReference>
<dbReference type="RefSeq" id="WP_152945242.1">
    <property type="nucleotide sequence ID" value="NZ_WHYR01000006.1"/>
</dbReference>
<sequence length="86" mass="9159">MSLLDSLGPVQQVVLVNTRVPRPWERVVNTTLAQVAATYPHTTLVDWYAASAGHDSFFAPDGVHLTPAGARFYAALVAGAVQPDKG</sequence>
<reference evidence="1 2" key="1">
    <citation type="submission" date="2019-10" db="EMBL/GenBank/DDBJ databases">
        <title>Comparative genomics of sulfur disproportionating microorganisms.</title>
        <authorList>
            <person name="Ward L.M."/>
            <person name="Bertran E."/>
            <person name="Johnston D."/>
        </authorList>
    </citation>
    <scope>NUCLEOTIDE SEQUENCE [LARGE SCALE GENOMIC DNA]</scope>
    <source>
        <strain evidence="1 2">DSM 14055</strain>
    </source>
</reference>